<proteinExistence type="predicted"/>
<feature type="transmembrane region" description="Helical" evidence="1">
    <location>
        <begin position="309"/>
        <end position="326"/>
    </location>
</feature>
<keyword evidence="1" id="KW-0472">Membrane</keyword>
<organism evidence="2 3">
    <name type="scientific">Symbiodinium pilosum</name>
    <name type="common">Dinoflagellate</name>
    <dbReference type="NCBI Taxonomy" id="2952"/>
    <lineage>
        <taxon>Eukaryota</taxon>
        <taxon>Sar</taxon>
        <taxon>Alveolata</taxon>
        <taxon>Dinophyceae</taxon>
        <taxon>Suessiales</taxon>
        <taxon>Symbiodiniaceae</taxon>
        <taxon>Symbiodinium</taxon>
    </lineage>
</organism>
<dbReference type="OrthoDB" id="419520at2759"/>
<dbReference type="Proteomes" id="UP000649617">
    <property type="component" value="Unassembled WGS sequence"/>
</dbReference>
<gene>
    <name evidence="2" type="ORF">SPIL2461_LOCUS22418</name>
</gene>
<feature type="transmembrane region" description="Helical" evidence="1">
    <location>
        <begin position="445"/>
        <end position="467"/>
    </location>
</feature>
<dbReference type="EMBL" id="CAJNIZ010047262">
    <property type="protein sequence ID" value="CAE7765104.1"/>
    <property type="molecule type" value="Genomic_DNA"/>
</dbReference>
<accession>A0A812Y6T1</accession>
<keyword evidence="1" id="KW-1133">Transmembrane helix</keyword>
<evidence type="ECO:0000313" key="2">
    <source>
        <dbReference type="EMBL" id="CAE7765104.1"/>
    </source>
</evidence>
<evidence type="ECO:0000313" key="3">
    <source>
        <dbReference type="Proteomes" id="UP000649617"/>
    </source>
</evidence>
<reference evidence="2" key="1">
    <citation type="submission" date="2021-02" db="EMBL/GenBank/DDBJ databases">
        <authorList>
            <person name="Dougan E. K."/>
            <person name="Rhodes N."/>
            <person name="Thang M."/>
            <person name="Chan C."/>
        </authorList>
    </citation>
    <scope>NUCLEOTIDE SEQUENCE</scope>
</reference>
<sequence>MDVLNNRSEESICPYDLEEKSKRSADGAVYTLAPFCDHDGDHSSDNSDDSTFHLDDDSLPDVLMNQTTQECFNAPVFREQLLLHLSTPLCVPLYLIAGRTRLLANTQTWPCTGVTSCYWAILPLFVYANAVLFVLYHDEFVENRIGIAEVVIVPCLAMFTHRSMIALKYSGLSPEEYKLWLGAPRQIAAKWSKQMQLISTWLPVPEEILSTEIEKASKYQGADLKEIFFEHDVQDVQSWRGWQVWEGMLAGHCTNAELKSSALCPRLTRVLSRETSVNFSPGVRRVSAYQVLHTLYRRAVDEVLNGRKFISVGVFALFPALFPVVWRGVTCYREMGEEVTVRDMFVAGFGHNPMVIYCVAQAVFIAYAHGSVSSIFAVIGILHYRRMQMVMESVQQLTRRLPCLYPNLPQVQLSGPSAEANVRAVLACFETILRMGSRYQRRADSYIATLALASAVGLGLVLVGVIVGVHSQLNAGTCVCLVIISGVTAAVHQMILWGRLANENFGKLSSNLCRARWRNSACGCPDAEGAEQVMSLAMERLALLAETEPVTVACLIPTADLGYSVVSLVSTFVLYILGKLLHVELPL</sequence>
<feature type="transmembrane region" description="Helical" evidence="1">
    <location>
        <begin position="118"/>
        <end position="136"/>
    </location>
</feature>
<feature type="transmembrane region" description="Helical" evidence="1">
    <location>
        <begin position="473"/>
        <end position="497"/>
    </location>
</feature>
<protein>
    <submittedName>
        <fullName evidence="2">Uncharacterized protein</fullName>
    </submittedName>
</protein>
<dbReference type="AlphaFoldDB" id="A0A812Y6T1"/>
<name>A0A812Y6T1_SYMPI</name>
<keyword evidence="3" id="KW-1185">Reference proteome</keyword>
<keyword evidence="1" id="KW-0812">Transmembrane</keyword>
<comment type="caution">
    <text evidence="2">The sequence shown here is derived from an EMBL/GenBank/DDBJ whole genome shotgun (WGS) entry which is preliminary data.</text>
</comment>
<evidence type="ECO:0000256" key="1">
    <source>
        <dbReference type="SAM" id="Phobius"/>
    </source>
</evidence>
<feature type="transmembrane region" description="Helical" evidence="1">
    <location>
        <begin position="354"/>
        <end position="382"/>
    </location>
</feature>